<evidence type="ECO:0000313" key="9">
    <source>
        <dbReference type="Proteomes" id="UP000078559"/>
    </source>
</evidence>
<organism evidence="8 9">
    <name type="scientific">Cytospora mali</name>
    <name type="common">Apple Valsa canker fungus</name>
    <name type="synonym">Valsa mali</name>
    <dbReference type="NCBI Taxonomy" id="578113"/>
    <lineage>
        <taxon>Eukaryota</taxon>
        <taxon>Fungi</taxon>
        <taxon>Dikarya</taxon>
        <taxon>Ascomycota</taxon>
        <taxon>Pezizomycotina</taxon>
        <taxon>Sordariomycetes</taxon>
        <taxon>Sordariomycetidae</taxon>
        <taxon>Diaporthales</taxon>
        <taxon>Cytosporaceae</taxon>
        <taxon>Cytospora</taxon>
    </lineage>
</organism>
<gene>
    <name evidence="8" type="ORF">VM1G_10597</name>
</gene>
<dbReference type="InterPro" id="IPR036236">
    <property type="entry name" value="Znf_C2H2_sf"/>
</dbReference>
<evidence type="ECO:0000256" key="4">
    <source>
        <dbReference type="ARBA" id="ARBA00022833"/>
    </source>
</evidence>
<feature type="region of interest" description="Disordered" evidence="6">
    <location>
        <begin position="166"/>
        <end position="194"/>
    </location>
</feature>
<dbReference type="PROSITE" id="PS00028">
    <property type="entry name" value="ZINC_FINGER_C2H2_1"/>
    <property type="match status" value="1"/>
</dbReference>
<feature type="compositionally biased region" description="Basic and acidic residues" evidence="6">
    <location>
        <begin position="179"/>
        <end position="194"/>
    </location>
</feature>
<dbReference type="OrthoDB" id="5243844at2759"/>
<protein>
    <recommendedName>
        <fullName evidence="7">C2H2-type domain-containing protein</fullName>
    </recommendedName>
</protein>
<dbReference type="GO" id="GO:0008270">
    <property type="term" value="F:zinc ion binding"/>
    <property type="evidence" value="ECO:0007669"/>
    <property type="project" value="UniProtKB-KW"/>
</dbReference>
<feature type="domain" description="C2H2-type" evidence="7">
    <location>
        <begin position="271"/>
        <end position="293"/>
    </location>
</feature>
<keyword evidence="4" id="KW-0862">Zinc</keyword>
<dbReference type="SUPFAM" id="SSF57667">
    <property type="entry name" value="beta-beta-alpha zinc fingers"/>
    <property type="match status" value="1"/>
</dbReference>
<evidence type="ECO:0000313" key="8">
    <source>
        <dbReference type="EMBL" id="KUI63903.1"/>
    </source>
</evidence>
<feature type="compositionally biased region" description="Polar residues" evidence="6">
    <location>
        <begin position="166"/>
        <end position="177"/>
    </location>
</feature>
<dbReference type="SMART" id="SM00355">
    <property type="entry name" value="ZnF_C2H2"/>
    <property type="match status" value="5"/>
</dbReference>
<proteinExistence type="predicted"/>
<dbReference type="PANTHER" id="PTHR24409:SF295">
    <property type="entry name" value="AZ2-RELATED"/>
    <property type="match status" value="1"/>
</dbReference>
<keyword evidence="9" id="KW-1185">Reference proteome</keyword>
<dbReference type="InterPro" id="IPR013087">
    <property type="entry name" value="Znf_C2H2_type"/>
</dbReference>
<accession>A0A194VIV2</accession>
<dbReference type="AlphaFoldDB" id="A0A194VIV2"/>
<keyword evidence="3 5" id="KW-0863">Zinc-finger</keyword>
<name>A0A194VIV2_CYTMA</name>
<evidence type="ECO:0000256" key="2">
    <source>
        <dbReference type="ARBA" id="ARBA00022737"/>
    </source>
</evidence>
<keyword evidence="1" id="KW-0479">Metal-binding</keyword>
<dbReference type="Proteomes" id="UP000078559">
    <property type="component" value="Unassembled WGS sequence"/>
</dbReference>
<dbReference type="EMBL" id="KN796115">
    <property type="protein sequence ID" value="KUI63903.1"/>
    <property type="molecule type" value="Genomic_DNA"/>
</dbReference>
<sequence length="647" mass="71895">MLNRPRLDGTSATVLYWKQQYLDQRICKMSCSTFRIHFKRLCLVSGLEKPPRPYFLRIGAGANLEAFGKLAGDNEQLFKYLDHAWKDFDPDAPVYMTETQRLELESRRDTTAMVQHLSNLREDKADPAEIQQLSQRLNAHRKRLEELAILARRDAYFKDKARTRQMGWQVSQPTAGQKETPDGQEKEHYTGSRSHTDLDIDTLMKAWAPGTVFDTGAESRALSAMTWLVHYLSGSLSAISRPRQDQGQSLEALSPDVDGQSKLQLPGGKQAMCLICGKTFGRRAELTRHATVHIALLAQDFSCPQCGHVTSSPSEFSNHVERRHGKQYAPHFITEASFTDVHTQPEPTPKIPCAVCHLDVSVASVLKHFNSQHTDLPNGLKLTCSACIDQNELDLNTWFAHLANRHRVLSVEQCPFCRHFFYIKAIAQHTRKLHFDCSSGPVTCPICVQHGTIVLLEDHNSWLVHTAIYHTIQTDDGIKRKAFDTGALGQPALPPQVQRQSLQPSYQKNDRLFPPSTLDLSLIDPALLDFSLSDPGLLTDELSTESLLSPWSLDGSTVCTSPISDSGRPDTEPSEADVFVHQPSASPVADSGCPDVEPSEAVASAYQPFCVRTNLVARMHIDCPTTNNNVLVTSSGPSQHSMGITGA</sequence>
<dbReference type="Gene3D" id="3.30.160.60">
    <property type="entry name" value="Classic Zinc Finger"/>
    <property type="match status" value="1"/>
</dbReference>
<reference evidence="8" key="1">
    <citation type="submission" date="2014-12" db="EMBL/GenBank/DDBJ databases">
        <title>Genome Sequence of Valsa Canker Pathogens Uncovers a Specific Adaption of Colonization on Woody Bark.</title>
        <authorList>
            <person name="Yin Z."/>
            <person name="Liu H."/>
            <person name="Gao X."/>
            <person name="Li Z."/>
            <person name="Song N."/>
            <person name="Ke X."/>
            <person name="Dai Q."/>
            <person name="Wu Y."/>
            <person name="Sun Y."/>
            <person name="Xu J.-R."/>
            <person name="Kang Z.K."/>
            <person name="Wang L."/>
            <person name="Huang L."/>
        </authorList>
    </citation>
    <scope>NUCLEOTIDE SEQUENCE [LARGE SCALE GENOMIC DNA]</scope>
    <source>
        <strain evidence="8">03-8</strain>
    </source>
</reference>
<dbReference type="GO" id="GO:0000977">
    <property type="term" value="F:RNA polymerase II transcription regulatory region sequence-specific DNA binding"/>
    <property type="evidence" value="ECO:0007669"/>
    <property type="project" value="TreeGrafter"/>
</dbReference>
<keyword evidence="2" id="KW-0677">Repeat</keyword>
<evidence type="ECO:0000256" key="3">
    <source>
        <dbReference type="ARBA" id="ARBA00022771"/>
    </source>
</evidence>
<evidence type="ECO:0000259" key="7">
    <source>
        <dbReference type="PROSITE" id="PS50157"/>
    </source>
</evidence>
<evidence type="ECO:0000256" key="5">
    <source>
        <dbReference type="PROSITE-ProRule" id="PRU00042"/>
    </source>
</evidence>
<evidence type="ECO:0000256" key="6">
    <source>
        <dbReference type="SAM" id="MobiDB-lite"/>
    </source>
</evidence>
<evidence type="ECO:0000256" key="1">
    <source>
        <dbReference type="ARBA" id="ARBA00022723"/>
    </source>
</evidence>
<dbReference type="PANTHER" id="PTHR24409">
    <property type="entry name" value="ZINC FINGER PROTEIN 142"/>
    <property type="match status" value="1"/>
</dbReference>
<dbReference type="GO" id="GO:0000981">
    <property type="term" value="F:DNA-binding transcription factor activity, RNA polymerase II-specific"/>
    <property type="evidence" value="ECO:0007669"/>
    <property type="project" value="TreeGrafter"/>
</dbReference>
<dbReference type="PROSITE" id="PS50157">
    <property type="entry name" value="ZINC_FINGER_C2H2_2"/>
    <property type="match status" value="1"/>
</dbReference>
<dbReference type="GO" id="GO:0005634">
    <property type="term" value="C:nucleus"/>
    <property type="evidence" value="ECO:0007669"/>
    <property type="project" value="TreeGrafter"/>
</dbReference>